<proteinExistence type="predicted"/>
<protein>
    <submittedName>
        <fullName evidence="1">Uncharacterized protein</fullName>
    </submittedName>
</protein>
<gene>
    <name evidence="1" type="ORF">LCGC14_3041460</name>
</gene>
<reference evidence="1" key="1">
    <citation type="journal article" date="2015" name="Nature">
        <title>Complex archaea that bridge the gap between prokaryotes and eukaryotes.</title>
        <authorList>
            <person name="Spang A."/>
            <person name="Saw J.H."/>
            <person name="Jorgensen S.L."/>
            <person name="Zaremba-Niedzwiedzka K."/>
            <person name="Martijn J."/>
            <person name="Lind A.E."/>
            <person name="van Eijk R."/>
            <person name="Schleper C."/>
            <person name="Guy L."/>
            <person name="Ettema T.J."/>
        </authorList>
    </citation>
    <scope>NUCLEOTIDE SEQUENCE</scope>
</reference>
<comment type="caution">
    <text evidence="1">The sequence shown here is derived from an EMBL/GenBank/DDBJ whole genome shotgun (WGS) entry which is preliminary data.</text>
</comment>
<dbReference type="AlphaFoldDB" id="A0A0F8ZFD5"/>
<name>A0A0F8ZFD5_9ZZZZ</name>
<accession>A0A0F8ZFD5</accession>
<evidence type="ECO:0000313" key="1">
    <source>
        <dbReference type="EMBL" id="KKK58731.1"/>
    </source>
</evidence>
<dbReference type="EMBL" id="LAZR01063827">
    <property type="protein sequence ID" value="KKK58731.1"/>
    <property type="molecule type" value="Genomic_DNA"/>
</dbReference>
<sequence>MHPAVLGTLGGGRGLITMDIDKTNVDASLAEFPVLIKLSASSG</sequence>
<organism evidence="1">
    <name type="scientific">marine sediment metagenome</name>
    <dbReference type="NCBI Taxonomy" id="412755"/>
    <lineage>
        <taxon>unclassified sequences</taxon>
        <taxon>metagenomes</taxon>
        <taxon>ecological metagenomes</taxon>
    </lineage>
</organism>
<feature type="non-terminal residue" evidence="1">
    <location>
        <position position="43"/>
    </location>
</feature>